<feature type="transmembrane region" description="Helical" evidence="9">
    <location>
        <begin position="179"/>
        <end position="201"/>
    </location>
</feature>
<dbReference type="GO" id="GO:0008982">
    <property type="term" value="F:protein-N(PI)-phosphohistidine-sugar phosphotransferase activity"/>
    <property type="evidence" value="ECO:0007669"/>
    <property type="project" value="UniProtKB-UniRule"/>
</dbReference>
<keyword evidence="5 9" id="KW-0812">Transmembrane</keyword>
<feature type="transmembrane region" description="Helical" evidence="9">
    <location>
        <begin position="355"/>
        <end position="374"/>
    </location>
</feature>
<keyword evidence="6 9" id="KW-1133">Transmembrane helix</keyword>
<dbReference type="PROSITE" id="PS51105">
    <property type="entry name" value="PTS_EIIC_TYPE_3"/>
    <property type="match status" value="1"/>
</dbReference>
<dbReference type="InterPro" id="IPR004796">
    <property type="entry name" value="PTS_IIC_cello"/>
</dbReference>
<dbReference type="PANTHER" id="PTHR33989">
    <property type="match status" value="1"/>
</dbReference>
<keyword evidence="3 8" id="KW-1003">Cell membrane</keyword>
<dbReference type="EMBL" id="JAJBNC010000030">
    <property type="protein sequence ID" value="MCB5495070.1"/>
    <property type="molecule type" value="Genomic_DNA"/>
</dbReference>
<gene>
    <name evidence="11" type="ORF">LIQ10_15230</name>
</gene>
<dbReference type="AlphaFoldDB" id="A0AAJ1AZH9"/>
<proteinExistence type="predicted"/>
<keyword evidence="2 8" id="KW-0813">Transport</keyword>
<comment type="function">
    <text evidence="8">The phosphoenolpyruvate-dependent sugar phosphotransferase system (PTS), a major carbohydrate active -transport system, catalyzes the phosphorylation of incoming sugar substrates concomitant with their translocation across the cell membrane.</text>
</comment>
<dbReference type="GO" id="GO:0009401">
    <property type="term" value="P:phosphoenolpyruvate-dependent sugar phosphotransferase system"/>
    <property type="evidence" value="ECO:0007669"/>
    <property type="project" value="InterPro"/>
</dbReference>
<feature type="domain" description="PTS EIIC type-3" evidence="10">
    <location>
        <begin position="14"/>
        <end position="414"/>
    </location>
</feature>
<evidence type="ECO:0000256" key="1">
    <source>
        <dbReference type="ARBA" id="ARBA00004651"/>
    </source>
</evidence>
<comment type="caution">
    <text evidence="11">The sequence shown here is derived from an EMBL/GenBank/DDBJ whole genome shotgun (WGS) entry which is preliminary data.</text>
</comment>
<evidence type="ECO:0000256" key="8">
    <source>
        <dbReference type="PIRNR" id="PIRNR006351"/>
    </source>
</evidence>
<evidence type="ECO:0000256" key="9">
    <source>
        <dbReference type="SAM" id="Phobius"/>
    </source>
</evidence>
<keyword evidence="4 8" id="KW-0762">Sugar transport</keyword>
<keyword evidence="7 8" id="KW-0472">Membrane</keyword>
<dbReference type="InterPro" id="IPR004501">
    <property type="entry name" value="PTS_EIIC_3"/>
</dbReference>
<evidence type="ECO:0000256" key="6">
    <source>
        <dbReference type="ARBA" id="ARBA00022989"/>
    </source>
</evidence>
<dbReference type="PIRSF" id="PIRSF006351">
    <property type="entry name" value="PTS_EIIC-Cellobiose"/>
    <property type="match status" value="1"/>
</dbReference>
<protein>
    <recommendedName>
        <fullName evidence="8">Permease IIC component</fullName>
    </recommendedName>
</protein>
<evidence type="ECO:0000313" key="12">
    <source>
        <dbReference type="Proteomes" id="UP001297422"/>
    </source>
</evidence>
<dbReference type="Proteomes" id="UP001297422">
    <property type="component" value="Unassembled WGS sequence"/>
</dbReference>
<evidence type="ECO:0000256" key="3">
    <source>
        <dbReference type="ARBA" id="ARBA00022475"/>
    </source>
</evidence>
<feature type="transmembrane region" description="Helical" evidence="9">
    <location>
        <begin position="394"/>
        <end position="415"/>
    </location>
</feature>
<feature type="transmembrane region" description="Helical" evidence="9">
    <location>
        <begin position="113"/>
        <end position="131"/>
    </location>
</feature>
<evidence type="ECO:0000256" key="4">
    <source>
        <dbReference type="ARBA" id="ARBA00022597"/>
    </source>
</evidence>
<accession>A0AAJ1AZH9</accession>
<feature type="transmembrane region" description="Helical" evidence="9">
    <location>
        <begin position="233"/>
        <end position="254"/>
    </location>
</feature>
<dbReference type="Pfam" id="PF02378">
    <property type="entry name" value="PTS_EIIC"/>
    <property type="match status" value="1"/>
</dbReference>
<evidence type="ECO:0000256" key="2">
    <source>
        <dbReference type="ARBA" id="ARBA00022448"/>
    </source>
</evidence>
<dbReference type="PANTHER" id="PTHR33989:SF4">
    <property type="entry name" value="PTS SYSTEM N,N'-DIACETYLCHITOBIOSE-SPECIFIC EIIC COMPONENT"/>
    <property type="match status" value="1"/>
</dbReference>
<dbReference type="InterPro" id="IPR051088">
    <property type="entry name" value="PTS_Sugar-EIIC/EIIB"/>
</dbReference>
<comment type="subcellular location">
    <subcellularLocation>
        <location evidence="1">Cell membrane</location>
        <topology evidence="1">Multi-pass membrane protein</topology>
    </subcellularLocation>
</comment>
<evidence type="ECO:0000313" key="11">
    <source>
        <dbReference type="EMBL" id="MCB5495070.1"/>
    </source>
</evidence>
<sequence>MQTGRYYLIIKQFFESVILSVKNYFVKGKAVQAIRKGLIFMTPLVILCSIALVGINFPISGYQEWLHGEGTRWYLSILTLIHSATVDYFSVIVSFAVAWCYAEQLEIKNGKSFVAFGATASFLILINVSYADFNPSYLSTAGISSALLAALVTTRLFYHIGKLPLFKAKEEDKDSFLSKMTASIIPLGIVLILFSSVAYVIETTTGGCLQKQIEILLNLFFSKFKMNHLLSGAFYIVTLHLLWFFGIHGSHVYFEINEVYFKEFLHKNIQSVEVGMQPTEIVNTVFLNSVCDLGGAGSTLALVAAILLVSKNKSNRRIAKFGFIPSLFNVNEILLFGMPIVFNPVFFIPFISIPLINLCLAYAATAIGLIPVIAQDINWTTPPFLSGYIATGSFSGVILQIFLLVLDVAIYVPFVKKLDKISLPM</sequence>
<organism evidence="11 12">
    <name type="scientific">Mediterraneibacter gnavus</name>
    <name type="common">Ruminococcus gnavus</name>
    <dbReference type="NCBI Taxonomy" id="33038"/>
    <lineage>
        <taxon>Bacteria</taxon>
        <taxon>Bacillati</taxon>
        <taxon>Bacillota</taxon>
        <taxon>Clostridia</taxon>
        <taxon>Lachnospirales</taxon>
        <taxon>Lachnospiraceae</taxon>
        <taxon>Mediterraneibacter</taxon>
    </lineage>
</organism>
<dbReference type="GO" id="GO:0005886">
    <property type="term" value="C:plasma membrane"/>
    <property type="evidence" value="ECO:0007669"/>
    <property type="project" value="UniProtKB-SubCell"/>
</dbReference>
<dbReference type="InterPro" id="IPR003352">
    <property type="entry name" value="PTS_EIIC"/>
</dbReference>
<dbReference type="RefSeq" id="WP_173879746.1">
    <property type="nucleotide sequence ID" value="NZ_JAAIMT010000032.1"/>
</dbReference>
<feature type="transmembrane region" description="Helical" evidence="9">
    <location>
        <begin position="38"/>
        <end position="61"/>
    </location>
</feature>
<feature type="transmembrane region" description="Helical" evidence="9">
    <location>
        <begin position="285"/>
        <end position="308"/>
    </location>
</feature>
<evidence type="ECO:0000259" key="10">
    <source>
        <dbReference type="PROSITE" id="PS51105"/>
    </source>
</evidence>
<feature type="transmembrane region" description="Helical" evidence="9">
    <location>
        <begin position="328"/>
        <end position="348"/>
    </location>
</feature>
<reference evidence="11" key="1">
    <citation type="submission" date="2021-10" db="EMBL/GenBank/DDBJ databases">
        <title>Collection of gut derived symbiotic bacterial strains cultured from healthy donors.</title>
        <authorList>
            <person name="Lin H."/>
            <person name="Littmann E."/>
            <person name="Claire K."/>
            <person name="Pamer E."/>
        </authorList>
    </citation>
    <scope>NUCLEOTIDE SEQUENCE</scope>
    <source>
        <strain evidence="11">MSK.23.4</strain>
    </source>
</reference>
<feature type="transmembrane region" description="Helical" evidence="9">
    <location>
        <begin position="73"/>
        <end position="101"/>
    </location>
</feature>
<evidence type="ECO:0000256" key="7">
    <source>
        <dbReference type="ARBA" id="ARBA00023136"/>
    </source>
</evidence>
<evidence type="ECO:0000256" key="5">
    <source>
        <dbReference type="ARBA" id="ARBA00022692"/>
    </source>
</evidence>
<name>A0AAJ1AZH9_MEDGN</name>